<dbReference type="GO" id="GO:0004497">
    <property type="term" value="F:monooxygenase activity"/>
    <property type="evidence" value="ECO:0007669"/>
    <property type="project" value="UniProtKB-KW"/>
</dbReference>
<evidence type="ECO:0000256" key="12">
    <source>
        <dbReference type="ARBA" id="ARBA00023136"/>
    </source>
</evidence>
<keyword evidence="9" id="KW-0560">Oxidoreductase</keyword>
<dbReference type="PANTHER" id="PTHR46300:SF7">
    <property type="entry name" value="P450, PUTATIVE (EUROFUNG)-RELATED"/>
    <property type="match status" value="1"/>
</dbReference>
<dbReference type="GO" id="GO:0016705">
    <property type="term" value="F:oxidoreductase activity, acting on paired donors, with incorporation or reduction of molecular oxygen"/>
    <property type="evidence" value="ECO:0007669"/>
    <property type="project" value="InterPro"/>
</dbReference>
<dbReference type="InterPro" id="IPR017972">
    <property type="entry name" value="Cyt_P450_CS"/>
</dbReference>
<sequence length="733" mass="82704">MDDRFYLCFNVVPVIDAWSRIQTESQVVVQSIPLFDRRSKNCQPAILQMMKTSSSGTETLSGTVLTFFILMACSQDVQERVIQEIVSSVTRNRLPGPQDRHALRFVDAVVQESQNSEEDLDFGQSLGHDTHETVYPDSDKFLPEQFMSNRGTTASPDARTMIFGFGRRRCPGTGSEAVHVQIRASLQLPLSNFSSWLQLKRAGTRIFMETKSLKKVPQGRSSWRRREGYKEHSSSKVGAQRSTLASVQKMSAAFFADPVIVLSVFSVVLLSILYSVGRWYNLGERGPVYPPGPPAKPLLGNILTIPKNGAWRLFQKFHHQYGDLVFFHGLGNTVLVLNTMKAINDLLDRRGDIYSHRPEFTVVGELMGLNRSMPNLPYGKEWREQRKLAHLALNSTAVKKYHIVQEDLAALMNKDLLERPEDFFAHARLTSERIVLSVTYGLPIDSSSNVYVTHAEATMKIIGEATVPGAYLCDLMPFMKYLPSWVPFQKEARRGRYMIEHLVTIPFEHVKKQMAEGTAAPSLTQDLLRLEKPDMENFEHRVKWTTGSMYGAGGETTYAIILIFILAMVLHPEKQRLAQEEIDKLIGGERLPVIADLPHLPYVNAVIKETMRWHPAIPLGIARRSGQDDTYEGYFIPKGTIIIPNVWAISLEPSNKYDPYKFIPERFLDPTQAIVDPATGHLVSEDGQCLRCLMTVGRVRYIPTRGRSDSNIRSQPSELSGPIQLQHSSTLRG</sequence>
<keyword evidence="5" id="KW-0349">Heme</keyword>
<dbReference type="PANTHER" id="PTHR46300">
    <property type="entry name" value="P450, PUTATIVE (EUROFUNG)-RELATED-RELATED"/>
    <property type="match status" value="1"/>
</dbReference>
<evidence type="ECO:0000256" key="5">
    <source>
        <dbReference type="ARBA" id="ARBA00022617"/>
    </source>
</evidence>
<evidence type="ECO:0000256" key="7">
    <source>
        <dbReference type="ARBA" id="ARBA00022723"/>
    </source>
</evidence>
<accession>A0A1C7MCZ1</accession>
<dbReference type="OrthoDB" id="2789670at2759"/>
<comment type="caution">
    <text evidence="15">The sequence shown here is derived from an EMBL/GenBank/DDBJ whole genome shotgun (WGS) entry which is preliminary data.</text>
</comment>
<proteinExistence type="inferred from homology"/>
<evidence type="ECO:0000256" key="6">
    <source>
        <dbReference type="ARBA" id="ARBA00022692"/>
    </source>
</evidence>
<name>A0A1C7MCZ1_GRIFR</name>
<keyword evidence="16" id="KW-1185">Reference proteome</keyword>
<gene>
    <name evidence="15" type="primary">ordA_36</name>
    <name evidence="15" type="ORF">A0H81_05743</name>
</gene>
<evidence type="ECO:0000256" key="14">
    <source>
        <dbReference type="SAM" id="Phobius"/>
    </source>
</evidence>
<dbReference type="EMBL" id="LUGG01000005">
    <property type="protein sequence ID" value="OBZ74750.1"/>
    <property type="molecule type" value="Genomic_DNA"/>
</dbReference>
<dbReference type="Gene3D" id="1.10.630.10">
    <property type="entry name" value="Cytochrome P450"/>
    <property type="match status" value="3"/>
</dbReference>
<dbReference type="Pfam" id="PF00067">
    <property type="entry name" value="p450"/>
    <property type="match status" value="3"/>
</dbReference>
<dbReference type="InterPro" id="IPR001128">
    <property type="entry name" value="Cyt_P450"/>
</dbReference>
<dbReference type="Proteomes" id="UP000092993">
    <property type="component" value="Unassembled WGS sequence"/>
</dbReference>
<keyword evidence="11" id="KW-0503">Monooxygenase</keyword>
<evidence type="ECO:0000256" key="2">
    <source>
        <dbReference type="ARBA" id="ARBA00004167"/>
    </source>
</evidence>
<reference evidence="15 16" key="1">
    <citation type="submission" date="2016-03" db="EMBL/GenBank/DDBJ databases">
        <title>Whole genome sequencing of Grifola frondosa 9006-11.</title>
        <authorList>
            <person name="Min B."/>
            <person name="Park H."/>
            <person name="Kim J.-G."/>
            <person name="Cho H."/>
            <person name="Oh Y.-L."/>
            <person name="Kong W.-S."/>
            <person name="Choi I.-G."/>
        </authorList>
    </citation>
    <scope>NUCLEOTIDE SEQUENCE [LARGE SCALE GENOMIC DNA]</scope>
    <source>
        <strain evidence="15 16">9006-11</strain>
    </source>
</reference>
<dbReference type="PROSITE" id="PS00086">
    <property type="entry name" value="CYTOCHROME_P450"/>
    <property type="match status" value="1"/>
</dbReference>
<comment type="pathway">
    <text evidence="3">Secondary metabolite biosynthesis.</text>
</comment>
<evidence type="ECO:0000256" key="13">
    <source>
        <dbReference type="SAM" id="MobiDB-lite"/>
    </source>
</evidence>
<dbReference type="InterPro" id="IPR002401">
    <property type="entry name" value="Cyt_P450_E_grp-I"/>
</dbReference>
<protein>
    <submittedName>
        <fullName evidence="15">O-methylsterigmatocystin oxidoreductase</fullName>
    </submittedName>
</protein>
<evidence type="ECO:0000313" key="16">
    <source>
        <dbReference type="Proteomes" id="UP000092993"/>
    </source>
</evidence>
<feature type="region of interest" description="Disordered" evidence="13">
    <location>
        <begin position="706"/>
        <end position="733"/>
    </location>
</feature>
<evidence type="ECO:0000313" key="15">
    <source>
        <dbReference type="EMBL" id="OBZ74750.1"/>
    </source>
</evidence>
<keyword evidence="8 14" id="KW-1133">Transmembrane helix</keyword>
<dbReference type="InterPro" id="IPR036396">
    <property type="entry name" value="Cyt_P450_sf"/>
</dbReference>
<evidence type="ECO:0000256" key="10">
    <source>
        <dbReference type="ARBA" id="ARBA00023004"/>
    </source>
</evidence>
<dbReference type="GO" id="GO:0005506">
    <property type="term" value="F:iron ion binding"/>
    <property type="evidence" value="ECO:0007669"/>
    <property type="project" value="InterPro"/>
</dbReference>
<keyword evidence="12 14" id="KW-0472">Membrane</keyword>
<dbReference type="SUPFAM" id="SSF48264">
    <property type="entry name" value="Cytochrome P450"/>
    <property type="match status" value="2"/>
</dbReference>
<keyword evidence="10" id="KW-0408">Iron</keyword>
<feature type="compositionally biased region" description="Polar residues" evidence="13">
    <location>
        <begin position="709"/>
        <end position="733"/>
    </location>
</feature>
<dbReference type="CDD" id="cd11065">
    <property type="entry name" value="CYP64-like"/>
    <property type="match status" value="1"/>
</dbReference>
<dbReference type="AlphaFoldDB" id="A0A1C7MCZ1"/>
<evidence type="ECO:0000256" key="9">
    <source>
        <dbReference type="ARBA" id="ARBA00023002"/>
    </source>
</evidence>
<evidence type="ECO:0000256" key="3">
    <source>
        <dbReference type="ARBA" id="ARBA00005179"/>
    </source>
</evidence>
<evidence type="ECO:0000256" key="1">
    <source>
        <dbReference type="ARBA" id="ARBA00001971"/>
    </source>
</evidence>
<evidence type="ECO:0000256" key="8">
    <source>
        <dbReference type="ARBA" id="ARBA00022989"/>
    </source>
</evidence>
<feature type="transmembrane region" description="Helical" evidence="14">
    <location>
        <begin position="252"/>
        <end position="276"/>
    </location>
</feature>
<feature type="transmembrane region" description="Helical" evidence="14">
    <location>
        <begin position="549"/>
        <end position="570"/>
    </location>
</feature>
<dbReference type="InterPro" id="IPR050364">
    <property type="entry name" value="Cytochrome_P450_fung"/>
</dbReference>
<dbReference type="PRINTS" id="PR00463">
    <property type="entry name" value="EP450I"/>
</dbReference>
<comment type="similarity">
    <text evidence="4">Belongs to the cytochrome P450 family.</text>
</comment>
<keyword evidence="6 14" id="KW-0812">Transmembrane</keyword>
<evidence type="ECO:0000256" key="4">
    <source>
        <dbReference type="ARBA" id="ARBA00010617"/>
    </source>
</evidence>
<dbReference type="GO" id="GO:0016020">
    <property type="term" value="C:membrane"/>
    <property type="evidence" value="ECO:0007669"/>
    <property type="project" value="UniProtKB-SubCell"/>
</dbReference>
<organism evidence="15 16">
    <name type="scientific">Grifola frondosa</name>
    <name type="common">Maitake</name>
    <name type="synonym">Polyporus frondosus</name>
    <dbReference type="NCBI Taxonomy" id="5627"/>
    <lineage>
        <taxon>Eukaryota</taxon>
        <taxon>Fungi</taxon>
        <taxon>Dikarya</taxon>
        <taxon>Basidiomycota</taxon>
        <taxon>Agaricomycotina</taxon>
        <taxon>Agaricomycetes</taxon>
        <taxon>Polyporales</taxon>
        <taxon>Grifolaceae</taxon>
        <taxon>Grifola</taxon>
    </lineage>
</organism>
<comment type="subcellular location">
    <subcellularLocation>
        <location evidence="2">Membrane</location>
        <topology evidence="2">Single-pass membrane protein</topology>
    </subcellularLocation>
</comment>
<keyword evidence="7" id="KW-0479">Metal-binding</keyword>
<dbReference type="STRING" id="5627.A0A1C7MCZ1"/>
<comment type="cofactor">
    <cofactor evidence="1">
        <name>heme</name>
        <dbReference type="ChEBI" id="CHEBI:30413"/>
    </cofactor>
</comment>
<dbReference type="GO" id="GO:0020037">
    <property type="term" value="F:heme binding"/>
    <property type="evidence" value="ECO:0007669"/>
    <property type="project" value="InterPro"/>
</dbReference>
<evidence type="ECO:0000256" key="11">
    <source>
        <dbReference type="ARBA" id="ARBA00023033"/>
    </source>
</evidence>